<name>A0A2V2F7H9_9FIRM</name>
<feature type="transmembrane region" description="Helical" evidence="1">
    <location>
        <begin position="115"/>
        <end position="132"/>
    </location>
</feature>
<protein>
    <submittedName>
        <fullName evidence="3">PTS system mannose-specific IID component</fullName>
    </submittedName>
    <submittedName>
        <fullName evidence="2">PTS system mannose/fructose/sorbose family transporter subunit IID</fullName>
    </submittedName>
</protein>
<dbReference type="OrthoDB" id="9795582at2"/>
<dbReference type="Proteomes" id="UP000247612">
    <property type="component" value="Unassembled WGS sequence"/>
</dbReference>
<dbReference type="GeneID" id="94442518"/>
<keyword evidence="1" id="KW-0812">Transmembrane</keyword>
<dbReference type="Proteomes" id="UP001276902">
    <property type="component" value="Unassembled WGS sequence"/>
</dbReference>
<feature type="transmembrane region" description="Helical" evidence="1">
    <location>
        <begin position="241"/>
        <end position="258"/>
    </location>
</feature>
<organism evidence="2 5">
    <name type="scientific">Dielma fastidiosa</name>
    <dbReference type="NCBI Taxonomy" id="1034346"/>
    <lineage>
        <taxon>Bacteria</taxon>
        <taxon>Bacillati</taxon>
        <taxon>Bacillota</taxon>
        <taxon>Erysipelotrichia</taxon>
        <taxon>Erysipelotrichales</taxon>
        <taxon>Erysipelotrichaceae</taxon>
        <taxon>Dielma</taxon>
    </lineage>
</organism>
<dbReference type="AlphaFoldDB" id="A0A2V2F7H9"/>
<dbReference type="PROSITE" id="PS51108">
    <property type="entry name" value="PTS_EIID"/>
    <property type="match status" value="1"/>
</dbReference>
<dbReference type="PANTHER" id="PTHR32502:SF27">
    <property type="entry name" value="PTS SYSTEM, MANNOSE-SPECIFIC IID COMPONENT"/>
    <property type="match status" value="1"/>
</dbReference>
<feature type="transmembrane region" description="Helical" evidence="1">
    <location>
        <begin position="182"/>
        <end position="205"/>
    </location>
</feature>
<proteinExistence type="predicted"/>
<dbReference type="Pfam" id="PF03613">
    <property type="entry name" value="EIID-AGA"/>
    <property type="match status" value="1"/>
</dbReference>
<evidence type="ECO:0000313" key="5">
    <source>
        <dbReference type="Proteomes" id="UP001276902"/>
    </source>
</evidence>
<dbReference type="EMBL" id="JALDAW010000002">
    <property type="protein sequence ID" value="MDY5166743.1"/>
    <property type="molecule type" value="Genomic_DNA"/>
</dbReference>
<evidence type="ECO:0000313" key="2">
    <source>
        <dbReference type="EMBL" id="MDY5166743.1"/>
    </source>
</evidence>
<feature type="transmembrane region" description="Helical" evidence="1">
    <location>
        <begin position="270"/>
        <end position="289"/>
    </location>
</feature>
<dbReference type="GO" id="GO:0009401">
    <property type="term" value="P:phosphoenolpyruvate-dependent sugar phosphotransferase system"/>
    <property type="evidence" value="ECO:0007669"/>
    <property type="project" value="InterPro"/>
</dbReference>
<dbReference type="PANTHER" id="PTHR32502">
    <property type="entry name" value="N-ACETYLGALACTOSAMINE PERMEASE II COMPONENT-RELATED"/>
    <property type="match status" value="1"/>
</dbReference>
<keyword evidence="1" id="KW-1133">Transmembrane helix</keyword>
<dbReference type="GO" id="GO:0005886">
    <property type="term" value="C:plasma membrane"/>
    <property type="evidence" value="ECO:0007669"/>
    <property type="project" value="TreeGrafter"/>
</dbReference>
<dbReference type="RefSeq" id="WP_022938248.1">
    <property type="nucleotide sequence ID" value="NZ_BAABZA010000012.1"/>
</dbReference>
<evidence type="ECO:0000313" key="3">
    <source>
        <dbReference type="EMBL" id="PXX80637.1"/>
    </source>
</evidence>
<reference evidence="3 4" key="1">
    <citation type="submission" date="2018-05" db="EMBL/GenBank/DDBJ databases">
        <title>Genomic Encyclopedia of Type Strains, Phase IV (KMG-IV): sequencing the most valuable type-strain genomes for metagenomic binning, comparative biology and taxonomic classification.</title>
        <authorList>
            <person name="Goeker M."/>
        </authorList>
    </citation>
    <scope>NUCLEOTIDE SEQUENCE [LARGE SCALE GENOMIC DNA]</scope>
    <source>
        <strain evidence="3 4">JC118</strain>
    </source>
</reference>
<evidence type="ECO:0000313" key="4">
    <source>
        <dbReference type="Proteomes" id="UP000247612"/>
    </source>
</evidence>
<comment type="caution">
    <text evidence="2">The sequence shown here is derived from an EMBL/GenBank/DDBJ whole genome shotgun (WGS) entry which is preliminary data.</text>
</comment>
<feature type="transmembrane region" description="Helical" evidence="1">
    <location>
        <begin position="144"/>
        <end position="162"/>
    </location>
</feature>
<dbReference type="EMBL" id="QJKH01000003">
    <property type="protein sequence ID" value="PXX80637.1"/>
    <property type="molecule type" value="Genomic_DNA"/>
</dbReference>
<gene>
    <name evidence="3" type="ORF">DES51_103233</name>
    <name evidence="2" type="ORF">MQE39_01205</name>
</gene>
<dbReference type="InterPro" id="IPR050303">
    <property type="entry name" value="GatZ_KbaZ_carbometab"/>
</dbReference>
<dbReference type="InterPro" id="IPR004704">
    <property type="entry name" value="PTS_IID_man"/>
</dbReference>
<reference evidence="2" key="2">
    <citation type="submission" date="2022-03" db="EMBL/GenBank/DDBJ databases">
        <title>First case of bacteraemia caused by Dielma fastidiosa in a patient hospitalised with diverticulitis.</title>
        <authorList>
            <person name="Forman-Ankjaer B."/>
            <person name="Hvid-Jensen F."/>
            <person name="Kobel C.M."/>
            <person name="Greve T."/>
        </authorList>
    </citation>
    <scope>NUCLEOTIDE SEQUENCE</scope>
    <source>
        <strain evidence="2">AUH_DF_2021</strain>
    </source>
</reference>
<dbReference type="STRING" id="1034346.GCA_000313565_01943"/>
<evidence type="ECO:0000256" key="1">
    <source>
        <dbReference type="SAM" id="Phobius"/>
    </source>
</evidence>
<accession>A0A2V2F7H9</accession>
<sequence>MSEVKKISPKTLKKSFHSWFFFNGCSQQAESMLGMAFGQSMAPVIDELYTTKEEKAAALLRHVTLFNTEAQVGSICNGIVCGLEEANANGQCTPEVIESVKVALIGPTSAIGDSLWVATIIPILLTICLSISQSSPTSAWIGPLLYMIAYPIITYTLSWWLFRMGYRSGLEGMQGFMGSGKLDAFTDTMGVLGLVVVGALTASFVSLTLPIQIVKDVLDGATGEIIPAQVLFNADAMLNSIFPQLLPLLLTLGVYYLYSKKKWSPLKLMALILVLAVVLTAIGYATGFYA</sequence>
<keyword evidence="1" id="KW-0472">Membrane</keyword>
<keyword evidence="4" id="KW-1185">Reference proteome</keyword>